<dbReference type="OrthoDB" id="9803628at2"/>
<accession>A0A0B5E381</accession>
<evidence type="ECO:0000313" key="3">
    <source>
        <dbReference type="EMBL" id="AJE47850.1"/>
    </source>
</evidence>
<dbReference type="HOGENOM" id="CLU_010194_1_0_5"/>
<dbReference type="STRING" id="1208324.P73_3135"/>
<dbReference type="Proteomes" id="UP000031521">
    <property type="component" value="Chromosome"/>
</dbReference>
<protein>
    <submittedName>
        <fullName evidence="3">3-oxoacyl-ACP reductase</fullName>
    </submittedName>
</protein>
<dbReference type="SUPFAM" id="SSF51735">
    <property type="entry name" value="NAD(P)-binding Rossmann-fold domains"/>
    <property type="match status" value="1"/>
</dbReference>
<organism evidence="3 4">
    <name type="scientific">Celeribacter indicus</name>
    <dbReference type="NCBI Taxonomy" id="1208324"/>
    <lineage>
        <taxon>Bacteria</taxon>
        <taxon>Pseudomonadati</taxon>
        <taxon>Pseudomonadota</taxon>
        <taxon>Alphaproteobacteria</taxon>
        <taxon>Rhodobacterales</taxon>
        <taxon>Roseobacteraceae</taxon>
        <taxon>Celeribacter</taxon>
    </lineage>
</organism>
<dbReference type="Pfam" id="PF13561">
    <property type="entry name" value="adh_short_C2"/>
    <property type="match status" value="1"/>
</dbReference>
<name>A0A0B5E381_9RHOB</name>
<reference evidence="3 4" key="1">
    <citation type="journal article" date="2014" name="Int. J. Syst. Evol. Microbiol.">
        <title>Celeribacter indicus sp. nov., a polycyclic aromatic hydrocarbon-degrading bacterium from deep-sea sediment and reclassification of Huaishuia halophila as Celeribacter halophilus comb. nov.</title>
        <authorList>
            <person name="Lai Q."/>
            <person name="Cao J."/>
            <person name="Yuan J."/>
            <person name="Li F."/>
            <person name="Shao Z."/>
        </authorList>
    </citation>
    <scope>NUCLEOTIDE SEQUENCE [LARGE SCALE GENOMIC DNA]</scope>
    <source>
        <strain evidence="3">P73</strain>
    </source>
</reference>
<dbReference type="PANTHER" id="PTHR42760:SF115">
    <property type="entry name" value="3-OXOACYL-[ACYL-CARRIER-PROTEIN] REDUCTASE FABG"/>
    <property type="match status" value="1"/>
</dbReference>
<evidence type="ECO:0000256" key="1">
    <source>
        <dbReference type="ARBA" id="ARBA00006484"/>
    </source>
</evidence>
<dbReference type="FunFam" id="3.40.50.720:FF:000084">
    <property type="entry name" value="Short-chain dehydrogenase reductase"/>
    <property type="match status" value="1"/>
</dbReference>
<evidence type="ECO:0000256" key="2">
    <source>
        <dbReference type="ARBA" id="ARBA00023002"/>
    </source>
</evidence>
<keyword evidence="2" id="KW-0560">Oxidoreductase</keyword>
<dbReference type="PRINTS" id="PR00081">
    <property type="entry name" value="GDHRDH"/>
</dbReference>
<keyword evidence="4" id="KW-1185">Reference proteome</keyword>
<dbReference type="InterPro" id="IPR002347">
    <property type="entry name" value="SDR_fam"/>
</dbReference>
<dbReference type="EMBL" id="CP004393">
    <property type="protein sequence ID" value="AJE47850.1"/>
    <property type="molecule type" value="Genomic_DNA"/>
</dbReference>
<dbReference type="AlphaFoldDB" id="A0A0B5E381"/>
<evidence type="ECO:0000313" key="4">
    <source>
        <dbReference type="Proteomes" id="UP000031521"/>
    </source>
</evidence>
<sequence>MQINGVVVVTGGASGIGAVCCRKFLEAGAQVVVLDRSSELPAELRGKVAGPVVADISDEDEMRQAAARIEDEIGPVVALTNCAAIMQGPLRPNELSMKEFDDIVRVDQRGTYVSCLVFGEAMLARGHGSIVNFASTAALRSVPLHAYAPAKAAVASMTECLAGEWGPAGVRVNAVSPGYTNTPATRARIEKGERDPAPLRENAVLGRLVEPEEVANAVVFLASPLSSGITGVNVPVDCGWLLAPSWQTYGGLRRP</sequence>
<dbReference type="PANTHER" id="PTHR42760">
    <property type="entry name" value="SHORT-CHAIN DEHYDROGENASES/REDUCTASES FAMILY MEMBER"/>
    <property type="match status" value="1"/>
</dbReference>
<dbReference type="Gene3D" id="3.40.50.720">
    <property type="entry name" value="NAD(P)-binding Rossmann-like Domain"/>
    <property type="match status" value="1"/>
</dbReference>
<dbReference type="CDD" id="cd05233">
    <property type="entry name" value="SDR_c"/>
    <property type="match status" value="1"/>
</dbReference>
<comment type="similarity">
    <text evidence="1">Belongs to the short-chain dehydrogenases/reductases (SDR) family.</text>
</comment>
<dbReference type="KEGG" id="cid:P73_3135"/>
<dbReference type="PRINTS" id="PR00080">
    <property type="entry name" value="SDRFAMILY"/>
</dbReference>
<proteinExistence type="inferred from homology"/>
<gene>
    <name evidence="3" type="ORF">P73_3135</name>
</gene>
<dbReference type="InterPro" id="IPR036291">
    <property type="entry name" value="NAD(P)-bd_dom_sf"/>
</dbReference>
<dbReference type="GO" id="GO:0016616">
    <property type="term" value="F:oxidoreductase activity, acting on the CH-OH group of donors, NAD or NADP as acceptor"/>
    <property type="evidence" value="ECO:0007669"/>
    <property type="project" value="TreeGrafter"/>
</dbReference>